<dbReference type="SMART" id="SM00850">
    <property type="entry name" value="LytTR"/>
    <property type="match status" value="1"/>
</dbReference>
<dbReference type="InterPro" id="IPR011006">
    <property type="entry name" value="CheY-like_superfamily"/>
</dbReference>
<gene>
    <name evidence="4" type="ORF">T190115A13A_240003</name>
</gene>
<feature type="domain" description="Response regulatory" evidence="2">
    <location>
        <begin position="3"/>
        <end position="118"/>
    </location>
</feature>
<keyword evidence="4" id="KW-0238">DNA-binding</keyword>
<dbReference type="Gene3D" id="2.40.50.1020">
    <property type="entry name" value="LytTr DNA-binding domain"/>
    <property type="match status" value="1"/>
</dbReference>
<proteinExistence type="predicted"/>
<evidence type="ECO:0000259" key="3">
    <source>
        <dbReference type="PROSITE" id="PS50930"/>
    </source>
</evidence>
<keyword evidence="5" id="KW-1185">Reference proteome</keyword>
<dbReference type="GO" id="GO:0003677">
    <property type="term" value="F:DNA binding"/>
    <property type="evidence" value="ECO:0007669"/>
    <property type="project" value="UniProtKB-KW"/>
</dbReference>
<organism evidence="4 5">
    <name type="scientific">Tenacibaculum vairaonense</name>
    <dbReference type="NCBI Taxonomy" id="3137860"/>
    <lineage>
        <taxon>Bacteria</taxon>
        <taxon>Pseudomonadati</taxon>
        <taxon>Bacteroidota</taxon>
        <taxon>Flavobacteriia</taxon>
        <taxon>Flavobacteriales</taxon>
        <taxon>Flavobacteriaceae</taxon>
        <taxon>Tenacibaculum</taxon>
    </lineage>
</organism>
<accession>A0ABP1FDE2</accession>
<keyword evidence="1" id="KW-0597">Phosphoprotein</keyword>
<reference evidence="4 5" key="1">
    <citation type="submission" date="2024-05" db="EMBL/GenBank/DDBJ databases">
        <authorList>
            <person name="Duchaud E."/>
        </authorList>
    </citation>
    <scope>NUCLEOTIDE SEQUENCE [LARGE SCALE GENOMIC DNA]</scope>
    <source>
        <strain evidence="4">Ena-SAMPLE-TAB-13-05-2024-13:56:06:370-140305</strain>
    </source>
</reference>
<evidence type="ECO:0000259" key="2">
    <source>
        <dbReference type="PROSITE" id="PS50110"/>
    </source>
</evidence>
<sequence>MIKVYVVEDIAISRMSLETMLIENNYEVSGSSAKAEIAWEEILKSPPNLILLDINLAGDKNGVWLAQQIRKHLKIAIVYLTAYGDQQTLKEVLETKPNGFLMKPYQEPILLTTINIALDNFFESQKINIKINEFVFIKDGHAKIKIATKEIYYVKSDGNYLEVKLKEKIYVIRRKLLEFKEELPQNLFYQSHQRYVVNINKIDMIKKGFITILDKEIPVSLKYKKSIEEAITLL</sequence>
<dbReference type="Pfam" id="PF04397">
    <property type="entry name" value="LytTR"/>
    <property type="match status" value="1"/>
</dbReference>
<dbReference type="PROSITE" id="PS50110">
    <property type="entry name" value="RESPONSE_REGULATORY"/>
    <property type="match status" value="1"/>
</dbReference>
<dbReference type="SMART" id="SM00448">
    <property type="entry name" value="REC"/>
    <property type="match status" value="1"/>
</dbReference>
<protein>
    <submittedName>
        <fullName evidence="4">DNA-binding response regulator, LytR/AlgR family</fullName>
    </submittedName>
</protein>
<evidence type="ECO:0000313" key="4">
    <source>
        <dbReference type="EMBL" id="CAL2106524.1"/>
    </source>
</evidence>
<feature type="domain" description="HTH LytTR-type" evidence="3">
    <location>
        <begin position="137"/>
        <end position="233"/>
    </location>
</feature>
<feature type="modified residue" description="4-aspartylphosphate" evidence="1">
    <location>
        <position position="53"/>
    </location>
</feature>
<name>A0ABP1FDE2_9FLAO</name>
<dbReference type="PANTHER" id="PTHR37299">
    <property type="entry name" value="TRANSCRIPTIONAL REGULATOR-RELATED"/>
    <property type="match status" value="1"/>
</dbReference>
<dbReference type="InterPro" id="IPR007492">
    <property type="entry name" value="LytTR_DNA-bd_dom"/>
</dbReference>
<dbReference type="SUPFAM" id="SSF52172">
    <property type="entry name" value="CheY-like"/>
    <property type="match status" value="1"/>
</dbReference>
<comment type="caution">
    <text evidence="4">The sequence shown here is derived from an EMBL/GenBank/DDBJ whole genome shotgun (WGS) entry which is preliminary data.</text>
</comment>
<dbReference type="RefSeq" id="WP_348738280.1">
    <property type="nucleotide sequence ID" value="NZ_CAXJRC010000016.1"/>
</dbReference>
<dbReference type="PANTHER" id="PTHR37299:SF1">
    <property type="entry name" value="STAGE 0 SPORULATION PROTEIN A HOMOLOG"/>
    <property type="match status" value="1"/>
</dbReference>
<dbReference type="EMBL" id="CAXJRC010000016">
    <property type="protein sequence ID" value="CAL2106524.1"/>
    <property type="molecule type" value="Genomic_DNA"/>
</dbReference>
<dbReference type="InterPro" id="IPR046947">
    <property type="entry name" value="LytR-like"/>
</dbReference>
<dbReference type="Proteomes" id="UP001497602">
    <property type="component" value="Unassembled WGS sequence"/>
</dbReference>
<dbReference type="PROSITE" id="PS50930">
    <property type="entry name" value="HTH_LYTTR"/>
    <property type="match status" value="1"/>
</dbReference>
<evidence type="ECO:0000256" key="1">
    <source>
        <dbReference type="PROSITE-ProRule" id="PRU00169"/>
    </source>
</evidence>
<evidence type="ECO:0000313" key="5">
    <source>
        <dbReference type="Proteomes" id="UP001497602"/>
    </source>
</evidence>
<dbReference type="Gene3D" id="3.40.50.2300">
    <property type="match status" value="1"/>
</dbReference>
<dbReference type="Pfam" id="PF00072">
    <property type="entry name" value="Response_reg"/>
    <property type="match status" value="1"/>
</dbReference>
<dbReference type="InterPro" id="IPR001789">
    <property type="entry name" value="Sig_transdc_resp-reg_receiver"/>
</dbReference>